<dbReference type="InterPro" id="IPR003675">
    <property type="entry name" value="Rce1/LyrA-like_dom"/>
</dbReference>
<keyword evidence="4" id="KW-1185">Reference proteome</keyword>
<comment type="caution">
    <text evidence="3">The sequence shown here is derived from an EMBL/GenBank/DDBJ whole genome shotgun (WGS) entry which is preliminary data.</text>
</comment>
<evidence type="ECO:0000313" key="4">
    <source>
        <dbReference type="Proteomes" id="UP000300142"/>
    </source>
</evidence>
<dbReference type="GO" id="GO:0004175">
    <property type="term" value="F:endopeptidase activity"/>
    <property type="evidence" value="ECO:0007669"/>
    <property type="project" value="UniProtKB-ARBA"/>
</dbReference>
<accession>A0A479ZZZ1</accession>
<dbReference type="EMBL" id="BJCE01000051">
    <property type="protein sequence ID" value="GCL36838.1"/>
    <property type="molecule type" value="Genomic_DNA"/>
</dbReference>
<feature type="transmembrane region" description="Helical" evidence="1">
    <location>
        <begin position="80"/>
        <end position="98"/>
    </location>
</feature>
<gene>
    <name evidence="3" type="ORF">SR1949_19440</name>
</gene>
<sequence>MVHLPKNKQLVQERQKVILIVFLIYILPILLVFLEVIPFSWRFYVLILAAIVVVAIAYLYRFSPVELGFTNNNLKKSLTAIALPTLIFTGLMFIYYLTHGSRLDNSAYQWLFYLFFVGVSSPIQEFLYRGFLFAIFKRAKFATWVQIILSSLLYSFVHLIYKDIPTLVFTLIIGIIWGWNYAKFRNLYSIIISHSLLGAIAILVGLV</sequence>
<keyword evidence="1" id="KW-0812">Transmembrane</keyword>
<feature type="transmembrane region" description="Helical" evidence="1">
    <location>
        <begin position="17"/>
        <end position="37"/>
    </location>
</feature>
<keyword evidence="1" id="KW-1133">Transmembrane helix</keyword>
<name>A0A479ZZZ1_9CYAN</name>
<dbReference type="AlphaFoldDB" id="A0A479ZZZ1"/>
<reference evidence="4" key="1">
    <citation type="submission" date="2019-02" db="EMBL/GenBank/DDBJ databases">
        <title>Draft genome sequence of Sphaerospermopsis reniformis NIES-1949.</title>
        <authorList>
            <person name="Yamaguchi H."/>
            <person name="Suzuki S."/>
            <person name="Kawachi M."/>
        </authorList>
    </citation>
    <scope>NUCLEOTIDE SEQUENCE [LARGE SCALE GENOMIC DNA]</scope>
    <source>
        <strain evidence="4">NIES-1949</strain>
    </source>
</reference>
<feature type="transmembrane region" description="Helical" evidence="1">
    <location>
        <begin position="166"/>
        <end position="182"/>
    </location>
</feature>
<feature type="transmembrane region" description="Helical" evidence="1">
    <location>
        <begin position="187"/>
        <end position="206"/>
    </location>
</feature>
<protein>
    <submittedName>
        <fullName evidence="3">Abortive infection protein</fullName>
    </submittedName>
</protein>
<proteinExistence type="predicted"/>
<dbReference type="Pfam" id="PF02517">
    <property type="entry name" value="Rce1-like"/>
    <property type="match status" value="1"/>
</dbReference>
<organism evidence="3 4">
    <name type="scientific">Sphaerospermopsis reniformis</name>
    <dbReference type="NCBI Taxonomy" id="531300"/>
    <lineage>
        <taxon>Bacteria</taxon>
        <taxon>Bacillati</taxon>
        <taxon>Cyanobacteriota</taxon>
        <taxon>Cyanophyceae</taxon>
        <taxon>Nostocales</taxon>
        <taxon>Aphanizomenonaceae</taxon>
        <taxon>Sphaerospermopsis</taxon>
    </lineage>
</organism>
<keyword evidence="1" id="KW-0472">Membrane</keyword>
<dbReference type="RefSeq" id="WP_137667231.1">
    <property type="nucleotide sequence ID" value="NZ_BJCE01000051.1"/>
</dbReference>
<dbReference type="Proteomes" id="UP000300142">
    <property type="component" value="Unassembled WGS sequence"/>
</dbReference>
<feature type="domain" description="CAAX prenyl protease 2/Lysostaphin resistance protein A-like" evidence="2">
    <location>
        <begin position="109"/>
        <end position="197"/>
    </location>
</feature>
<evidence type="ECO:0000313" key="3">
    <source>
        <dbReference type="EMBL" id="GCL36838.1"/>
    </source>
</evidence>
<feature type="transmembrane region" description="Helical" evidence="1">
    <location>
        <begin position="43"/>
        <end position="60"/>
    </location>
</feature>
<feature type="transmembrane region" description="Helical" evidence="1">
    <location>
        <begin position="141"/>
        <end position="160"/>
    </location>
</feature>
<evidence type="ECO:0000256" key="1">
    <source>
        <dbReference type="SAM" id="Phobius"/>
    </source>
</evidence>
<feature type="transmembrane region" description="Helical" evidence="1">
    <location>
        <begin position="110"/>
        <end position="129"/>
    </location>
</feature>
<dbReference type="GO" id="GO:0080120">
    <property type="term" value="P:CAAX-box protein maturation"/>
    <property type="evidence" value="ECO:0007669"/>
    <property type="project" value="UniProtKB-ARBA"/>
</dbReference>
<evidence type="ECO:0000259" key="2">
    <source>
        <dbReference type="Pfam" id="PF02517"/>
    </source>
</evidence>